<dbReference type="GO" id="GO:0090563">
    <property type="term" value="F:protein-phosphocysteine-sugar phosphotransferase activity"/>
    <property type="evidence" value="ECO:0007669"/>
    <property type="project" value="TreeGrafter"/>
</dbReference>
<evidence type="ECO:0000313" key="6">
    <source>
        <dbReference type="Proteomes" id="UP000236990"/>
    </source>
</evidence>
<evidence type="ECO:0000256" key="3">
    <source>
        <dbReference type="ARBA" id="ARBA00022683"/>
    </source>
</evidence>
<sequence length="115" mass="11972">MLNGKAAQPTTGWLGQLNMIGSAGLTLFIPALGGYIAYSMADRPGLATGFITAYLATEIKAGFIGGIIGGVLAGFVVMQLKKIKFSPRYKTLGSIFLYPLGGTLIAGGSHGLFDW</sequence>
<keyword evidence="4" id="KW-1133">Transmembrane helix</keyword>
<evidence type="ECO:0000256" key="1">
    <source>
        <dbReference type="ARBA" id="ARBA00022448"/>
    </source>
</evidence>
<name>A0A2S3U7K6_LACPN</name>
<protein>
    <submittedName>
        <fullName evidence="5">Fructose-like permease IIC component</fullName>
    </submittedName>
</protein>
<feature type="transmembrane region" description="Helical" evidence="4">
    <location>
        <begin position="20"/>
        <end position="41"/>
    </location>
</feature>
<evidence type="ECO:0000313" key="5">
    <source>
        <dbReference type="EMBL" id="POD87147.1"/>
    </source>
</evidence>
<feature type="transmembrane region" description="Helical" evidence="4">
    <location>
        <begin position="61"/>
        <end position="80"/>
    </location>
</feature>
<keyword evidence="4" id="KW-0812">Transmembrane</keyword>
<organism evidence="5 6">
    <name type="scientific">Lactiplantibacillus plantarum subsp. plantarum</name>
    <dbReference type="NCBI Taxonomy" id="337330"/>
    <lineage>
        <taxon>Bacteria</taxon>
        <taxon>Bacillati</taxon>
        <taxon>Bacillota</taxon>
        <taxon>Bacilli</taxon>
        <taxon>Lactobacillales</taxon>
        <taxon>Lactobacillaceae</taxon>
        <taxon>Lactiplantibacillus</taxon>
    </lineage>
</organism>
<keyword evidence="2" id="KW-0762">Sugar transport</keyword>
<dbReference type="Proteomes" id="UP000236990">
    <property type="component" value="Unassembled WGS sequence"/>
</dbReference>
<comment type="caution">
    <text evidence="5">The sequence shown here is derived from an EMBL/GenBank/DDBJ whole genome shotgun (WGS) entry which is preliminary data.</text>
</comment>
<dbReference type="InterPro" id="IPR050864">
    <property type="entry name" value="Bacterial_PTS_Sugar_Transport"/>
</dbReference>
<dbReference type="EMBL" id="NKCZ01000082">
    <property type="protein sequence ID" value="POD87147.1"/>
    <property type="molecule type" value="Genomic_DNA"/>
</dbReference>
<evidence type="ECO:0000256" key="2">
    <source>
        <dbReference type="ARBA" id="ARBA00022597"/>
    </source>
</evidence>
<gene>
    <name evidence="5" type="ORF">S101258_00978</name>
</gene>
<dbReference type="PANTHER" id="PTHR30505:SF0">
    <property type="entry name" value="FRUCTOSE-LIKE PTS SYSTEM EIIBC COMPONENT-RELATED"/>
    <property type="match status" value="1"/>
</dbReference>
<keyword evidence="1" id="KW-0813">Transport</keyword>
<dbReference type="GO" id="GO:0005886">
    <property type="term" value="C:plasma membrane"/>
    <property type="evidence" value="ECO:0007669"/>
    <property type="project" value="TreeGrafter"/>
</dbReference>
<dbReference type="GO" id="GO:0009401">
    <property type="term" value="P:phosphoenolpyruvate-dependent sugar phosphotransferase system"/>
    <property type="evidence" value="ECO:0007669"/>
    <property type="project" value="UniProtKB-KW"/>
</dbReference>
<accession>A0A2S3U7K6</accession>
<proteinExistence type="predicted"/>
<feature type="transmembrane region" description="Helical" evidence="4">
    <location>
        <begin position="92"/>
        <end position="113"/>
    </location>
</feature>
<keyword evidence="3" id="KW-0598">Phosphotransferase system</keyword>
<keyword evidence="4" id="KW-0472">Membrane</keyword>
<reference evidence="5 6" key="1">
    <citation type="submission" date="2017-06" db="EMBL/GenBank/DDBJ databases">
        <title>Genome sequence of Lactobacillus plantarum subsp. plantarum strain SRCM101258.</title>
        <authorList>
            <person name="Cho S.H."/>
        </authorList>
    </citation>
    <scope>NUCLEOTIDE SEQUENCE [LARGE SCALE GENOMIC DNA]</scope>
    <source>
        <strain evidence="5 6">SRCM101258</strain>
    </source>
</reference>
<dbReference type="PANTHER" id="PTHR30505">
    <property type="entry name" value="FRUCTOSE-LIKE PERMEASE"/>
    <property type="match status" value="1"/>
</dbReference>
<dbReference type="AlphaFoldDB" id="A0A2S3U7K6"/>
<evidence type="ECO:0000256" key="4">
    <source>
        <dbReference type="SAM" id="Phobius"/>
    </source>
</evidence>